<dbReference type="AlphaFoldDB" id="A0A1G2UZ14"/>
<dbReference type="EMBL" id="MHWW01000018">
    <property type="protein sequence ID" value="OHB14617.1"/>
    <property type="molecule type" value="Genomic_DNA"/>
</dbReference>
<evidence type="ECO:0000313" key="2">
    <source>
        <dbReference type="Proteomes" id="UP000177697"/>
    </source>
</evidence>
<proteinExistence type="predicted"/>
<name>A0A1G2UZ14_9BACT</name>
<sequence length="355" mass="39363">MKYALSVFFVLMFTFAVSIVEAQEPRNLYKMPPDYKELVPPDKLTSVQTRCLEMGLGLGPFGECMDEWMIPWIAYGKDGVDSEKWTSIFRWTNRKMDDSAHGGVTVHLILMGLDGKSDMVDGRVTSNAYLRDNKSTSVVPISGVSYPLMPKESVEAEFMYPVSYDSGLQPSPDPNRLAVGGLWLRYTIPIGAEPENLLGLVPSSLSFMRQNPQGAYSWNATINTMKAAPYLGSQFSETFVLEDRGQDFKITSAAVANPTEQPIFVDITLHDEEGAFVATRRIFLQAKATNGFLFRELFADNAMFPRGKDFTGTVTFAVAEPGIFNPGLNPLIVATVFHRFGDSMGNLQVYPVAKP</sequence>
<gene>
    <name evidence="1" type="ORF">A2431_04165</name>
</gene>
<evidence type="ECO:0000313" key="1">
    <source>
        <dbReference type="EMBL" id="OHB14617.1"/>
    </source>
</evidence>
<comment type="caution">
    <text evidence="1">The sequence shown here is derived from an EMBL/GenBank/DDBJ whole genome shotgun (WGS) entry which is preliminary data.</text>
</comment>
<reference evidence="1 2" key="1">
    <citation type="journal article" date="2016" name="Nat. Commun.">
        <title>Thousands of microbial genomes shed light on interconnected biogeochemical processes in an aquifer system.</title>
        <authorList>
            <person name="Anantharaman K."/>
            <person name="Brown C.T."/>
            <person name="Hug L.A."/>
            <person name="Sharon I."/>
            <person name="Castelle C.J."/>
            <person name="Probst A.J."/>
            <person name="Thomas B.C."/>
            <person name="Singh A."/>
            <person name="Wilkins M.J."/>
            <person name="Karaoz U."/>
            <person name="Brodie E.L."/>
            <person name="Williams K.H."/>
            <person name="Hubbard S.S."/>
            <person name="Banfield J.F."/>
        </authorList>
    </citation>
    <scope>NUCLEOTIDE SEQUENCE [LARGE SCALE GENOMIC DNA]</scope>
</reference>
<protein>
    <submittedName>
        <fullName evidence="1">Uncharacterized protein</fullName>
    </submittedName>
</protein>
<accession>A0A1G2UZ14</accession>
<dbReference type="Proteomes" id="UP000177697">
    <property type="component" value="Unassembled WGS sequence"/>
</dbReference>
<organism evidence="1 2">
    <name type="scientific">Candidatus Zambryskibacteria bacterium RIFOXYC1_FULL_39_10</name>
    <dbReference type="NCBI Taxonomy" id="1802779"/>
    <lineage>
        <taxon>Bacteria</taxon>
        <taxon>Candidatus Zambryskiibacteriota</taxon>
    </lineage>
</organism>